<keyword evidence="1 3" id="KW-0853">WD repeat</keyword>
<dbReference type="GO" id="GO:0004197">
    <property type="term" value="F:cysteine-type endopeptidase activity"/>
    <property type="evidence" value="ECO:0007669"/>
    <property type="project" value="InterPro"/>
</dbReference>
<feature type="repeat" description="WD" evidence="3">
    <location>
        <begin position="865"/>
        <end position="908"/>
    </location>
</feature>
<protein>
    <submittedName>
        <fullName evidence="5">WD-40 repeat protein</fullName>
    </submittedName>
</protein>
<feature type="repeat" description="WD" evidence="3">
    <location>
        <begin position="1278"/>
        <end position="1301"/>
    </location>
</feature>
<dbReference type="PROSITE" id="PS50294">
    <property type="entry name" value="WD_REPEATS_REGION"/>
    <property type="match status" value="1"/>
</dbReference>
<feature type="repeat" description="WD" evidence="3">
    <location>
        <begin position="1127"/>
        <end position="1161"/>
    </location>
</feature>
<feature type="repeat" description="WD" evidence="3">
    <location>
        <begin position="995"/>
        <end position="1038"/>
    </location>
</feature>
<dbReference type="EMBL" id="ANMG01000083">
    <property type="protein sequence ID" value="EMD22993.1"/>
    <property type="molecule type" value="Genomic_DNA"/>
</dbReference>
<dbReference type="Pfam" id="PF00656">
    <property type="entry name" value="Peptidase_C14"/>
    <property type="match status" value="1"/>
</dbReference>
<dbReference type="InterPro" id="IPR036322">
    <property type="entry name" value="WD40_repeat_dom_sf"/>
</dbReference>
<evidence type="ECO:0000313" key="6">
    <source>
        <dbReference type="Proteomes" id="UP000014137"/>
    </source>
</evidence>
<dbReference type="PANTHER" id="PTHR19848:SF8">
    <property type="entry name" value="F-BOX AND WD REPEAT DOMAIN CONTAINING 7"/>
    <property type="match status" value="1"/>
</dbReference>
<feature type="repeat" description="WD" evidence="3">
    <location>
        <begin position="1083"/>
        <end position="1126"/>
    </location>
</feature>
<dbReference type="InterPro" id="IPR001680">
    <property type="entry name" value="WD40_rpt"/>
</dbReference>
<dbReference type="Gene3D" id="3.40.50.1460">
    <property type="match status" value="1"/>
</dbReference>
<proteinExistence type="predicted"/>
<keyword evidence="2" id="KW-0677">Repeat</keyword>
<feature type="domain" description="Peptidase C14 caspase" evidence="4">
    <location>
        <begin position="91"/>
        <end position="272"/>
    </location>
</feature>
<dbReference type="InterPro" id="IPR020472">
    <property type="entry name" value="WD40_PAC1"/>
</dbReference>
<dbReference type="InterPro" id="IPR015943">
    <property type="entry name" value="WD40/YVTN_repeat-like_dom_sf"/>
</dbReference>
<evidence type="ECO:0000256" key="3">
    <source>
        <dbReference type="PROSITE-ProRule" id="PRU00221"/>
    </source>
</evidence>
<reference evidence="5 6" key="1">
    <citation type="submission" date="2012-10" db="EMBL/GenBank/DDBJ databases">
        <title>Genome assembly of Amycolatopsis azurea DSM 43854.</title>
        <authorList>
            <person name="Khatri I."/>
            <person name="Kaur I."/>
            <person name="Subramanian S."/>
            <person name="Mayilraj S."/>
        </authorList>
    </citation>
    <scope>NUCLEOTIDE SEQUENCE [LARGE SCALE GENOMIC DNA]</scope>
    <source>
        <strain evidence="5 6">DSM 43854</strain>
    </source>
</reference>
<dbReference type="InterPro" id="IPR019775">
    <property type="entry name" value="WD40_repeat_CS"/>
</dbReference>
<name>M2PF74_9PSEU</name>
<feature type="repeat" description="WD" evidence="3">
    <location>
        <begin position="1302"/>
        <end position="1345"/>
    </location>
</feature>
<dbReference type="PROSITE" id="PS50082">
    <property type="entry name" value="WD_REPEATS_2"/>
    <property type="match status" value="6"/>
</dbReference>
<dbReference type="PATRIC" id="fig|1238180.3.peg.7282"/>
<dbReference type="SMART" id="SM00320">
    <property type="entry name" value="WD40"/>
    <property type="match status" value="13"/>
</dbReference>
<dbReference type="GO" id="GO:0006508">
    <property type="term" value="P:proteolysis"/>
    <property type="evidence" value="ECO:0007669"/>
    <property type="project" value="InterPro"/>
</dbReference>
<sequence length="1468" mass="158641">MPRENAAGANCKSVTKRCPSWAASFASRPYPHICLPPRFRTLPRIPGMTTIMRRIRGTLHIAREKVNSTTEWLRIHELAGVAVTRRQSGAILAIGIDYTATSHGSLPDTPQDAERISSLFRTLGFASADEGVPLAHANAVEIIAAVAEWAREAATSTDSLILYVGGHGRMHLGRHFILTRSSPAQAPYSSINAISALDLIECIINSGASQALILLDTCRAGYAASEMNVTLHRSAASTARPPTRVAVLASTLHHEQSYAGLFVGALVSSIDDGSVTQRHWRDMDPYITPGELCEEIRDRLGDHQFSMTAGNESLRIVPNPRFRSPAPDRPVELSHVLAALPPDDREHFLLHASGSDIIDLGWHFSGRRGTTRRILEWLKETRQGVLILTGSPGTGKSAILGRLAVLADRRANGACVSLGLKSSDADLIPELGTFDAVVHLKNRSLNDVASLLSAEFGFADISTVVTCENLLDNLRNNLKDRTVLLDALDEAAPGNIQLIAVDLVRQLAQIPGFKIVIGSRRQIPVRDLASTDSLGPLAEMLLDENVRPSVIDLDQDPESEGSIASYVYKRLSGIWSDADAVQTAASKVASLCQGVFLLARFAVRALQLQESAQVFRQDWHEQIISDITKGGFERVIRADIERQADPEAAQDLLGALAFSRGKGLPRREVWATVATTLSLGKRIYTDDDVSAIISDAAWYLVEAVEEGQTVFRLYHQAIAEVLAGMLTPLDVIVAHQRICATFVQCSRSNGWSSANPYITRYLASHAATGECLGEIVDDVDFLSHADLDVLTEALGTGITANTPDLVRTYLQSGESLRGQSPSARKAVLALHALMTNRPVTIEKSIGAPWWPRWARLRRVFYTRALFGHISSIYTLTFVGPPDEIFLLSGSGDGIAHIWSLHSGRSIGQLARHDNWIRSATWLDTSYGRTLLTSDGNLMNVWDLRTLTLLHQFDAQVGEILSISPVPGQRDIAAVSGDQGTVCIWNIVGARIEVKLEQHSDWVRTLAAIAVDHGGILAAGGDDNFITLWDTNSWSVLSTLHDCSESTYGMAFITLEDKMLLAAGGSSNEIFVWDLANSRIVMTLQGHTDWITGLSASNSVKRPIIASASTDGTLRIWSVSDGACAQLLEGHSDVIWSVDARTGDDGGLLIASGGHDRTVRLWAPDSQKVLAGQTKAAATHCVALAGSKEGDVVISADDDGRIFIRDRLSGQLVTDWKAHHSAINCISAVDVGFSHFLASVGSEGHVCIWSTEGQLIIDFEGPDRTLRAVTFIMIEGELFVAVGGDDRMITVWSVSTGKRLHSLGGHDGTILSLDSFVVNGCSFLASSASDATVRIWDWQRGTCTSIMGGHQEWVHAVVAGTLDDDVVIASAGDDGIIRLWHPNGAPAITSTVSNNSIRNLAMGKVGGLDVLLAASAQGDVLIWRPDRGVFGKIPANSVLDVASTENEVAIATRQGVFVIDLKDSILRPR</sequence>
<dbReference type="SUPFAM" id="SSF52129">
    <property type="entry name" value="Caspase-like"/>
    <property type="match status" value="1"/>
</dbReference>
<evidence type="ECO:0000313" key="5">
    <source>
        <dbReference type="EMBL" id="EMD22993.1"/>
    </source>
</evidence>
<dbReference type="Proteomes" id="UP000014137">
    <property type="component" value="Unassembled WGS sequence"/>
</dbReference>
<dbReference type="Pfam" id="PF00400">
    <property type="entry name" value="WD40"/>
    <property type="match status" value="6"/>
</dbReference>
<accession>M2PF74</accession>
<dbReference type="SUPFAM" id="SSF52540">
    <property type="entry name" value="P-loop containing nucleoside triphosphate hydrolases"/>
    <property type="match status" value="1"/>
</dbReference>
<dbReference type="InterPro" id="IPR011600">
    <property type="entry name" value="Pept_C14_caspase"/>
</dbReference>
<dbReference type="SUPFAM" id="SSF50978">
    <property type="entry name" value="WD40 repeat-like"/>
    <property type="match status" value="3"/>
</dbReference>
<evidence type="ECO:0000256" key="2">
    <source>
        <dbReference type="ARBA" id="ARBA00022737"/>
    </source>
</evidence>
<evidence type="ECO:0000259" key="4">
    <source>
        <dbReference type="Pfam" id="PF00656"/>
    </source>
</evidence>
<dbReference type="PANTHER" id="PTHR19848">
    <property type="entry name" value="WD40 REPEAT PROTEIN"/>
    <property type="match status" value="1"/>
</dbReference>
<organism evidence="5 6">
    <name type="scientific">Amycolatopsis azurea DSM 43854</name>
    <dbReference type="NCBI Taxonomy" id="1238180"/>
    <lineage>
        <taxon>Bacteria</taxon>
        <taxon>Bacillati</taxon>
        <taxon>Actinomycetota</taxon>
        <taxon>Actinomycetes</taxon>
        <taxon>Pseudonocardiales</taxon>
        <taxon>Pseudonocardiaceae</taxon>
        <taxon>Amycolatopsis</taxon>
    </lineage>
</organism>
<dbReference type="InterPro" id="IPR029030">
    <property type="entry name" value="Caspase-like_dom_sf"/>
</dbReference>
<dbReference type="PROSITE" id="PS00678">
    <property type="entry name" value="WD_REPEATS_1"/>
    <property type="match status" value="1"/>
</dbReference>
<dbReference type="InterPro" id="IPR027417">
    <property type="entry name" value="P-loop_NTPase"/>
</dbReference>
<dbReference type="PRINTS" id="PR00320">
    <property type="entry name" value="GPROTEINBRPT"/>
</dbReference>
<evidence type="ECO:0000256" key="1">
    <source>
        <dbReference type="ARBA" id="ARBA00022574"/>
    </source>
</evidence>
<dbReference type="Gene3D" id="3.40.50.300">
    <property type="entry name" value="P-loop containing nucleotide triphosphate hydrolases"/>
    <property type="match status" value="1"/>
</dbReference>
<dbReference type="Gene3D" id="2.130.10.10">
    <property type="entry name" value="YVTN repeat-like/Quinoprotein amine dehydrogenase"/>
    <property type="match status" value="3"/>
</dbReference>
<gene>
    <name evidence="5" type="ORF">C791_7810</name>
</gene>
<dbReference type="CDD" id="cd00200">
    <property type="entry name" value="WD40"/>
    <property type="match status" value="2"/>
</dbReference>
<comment type="caution">
    <text evidence="5">The sequence shown here is derived from an EMBL/GenBank/DDBJ whole genome shotgun (WGS) entry which is preliminary data.</text>
</comment>